<proteinExistence type="inferred from homology"/>
<keyword evidence="2 4" id="KW-0456">Lyase</keyword>
<dbReference type="PANTHER" id="PTHR11941:SF54">
    <property type="entry name" value="ENOYL-COA HYDRATASE, MITOCHONDRIAL"/>
    <property type="match status" value="1"/>
</dbReference>
<evidence type="ECO:0000313" key="5">
    <source>
        <dbReference type="EMBL" id="TYO76700.1"/>
    </source>
</evidence>
<protein>
    <submittedName>
        <fullName evidence="4 5">Enoyl-CoA hydratase</fullName>
        <ecNumber evidence="4">4.2.1.17</ecNumber>
    </submittedName>
</protein>
<dbReference type="GO" id="GO:0004300">
    <property type="term" value="F:enoyl-CoA hydratase activity"/>
    <property type="evidence" value="ECO:0007669"/>
    <property type="project" value="UniProtKB-EC"/>
</dbReference>
<dbReference type="InterPro" id="IPR001753">
    <property type="entry name" value="Enoyl-CoA_hydra/iso"/>
</dbReference>
<dbReference type="EMBL" id="VRYN01000002">
    <property type="protein sequence ID" value="TYO76700.1"/>
    <property type="molecule type" value="Genomic_DNA"/>
</dbReference>
<dbReference type="GO" id="GO:0006635">
    <property type="term" value="P:fatty acid beta-oxidation"/>
    <property type="evidence" value="ECO:0007669"/>
    <property type="project" value="TreeGrafter"/>
</dbReference>
<evidence type="ECO:0000256" key="2">
    <source>
        <dbReference type="ARBA" id="ARBA00023239"/>
    </source>
</evidence>
<dbReference type="SUPFAM" id="SSF52096">
    <property type="entry name" value="ClpP/crotonase"/>
    <property type="match status" value="1"/>
</dbReference>
<evidence type="ECO:0000313" key="4">
    <source>
        <dbReference type="EMBL" id="QCC44252.1"/>
    </source>
</evidence>
<dbReference type="Gene3D" id="1.10.12.10">
    <property type="entry name" value="Lyase 2-enoyl-coa Hydratase, Chain A, domain 2"/>
    <property type="match status" value="1"/>
</dbReference>
<gene>
    <name evidence="4" type="primary">fadA2</name>
    <name evidence="5" type="ORF">APQ99_01341</name>
    <name evidence="4" type="ORF">HBSAL_02615</name>
</gene>
<evidence type="ECO:0000256" key="3">
    <source>
        <dbReference type="RuleBase" id="RU003707"/>
    </source>
</evidence>
<dbReference type="EMBL" id="CP038631">
    <property type="protein sequence ID" value="QCC44252.1"/>
    <property type="molecule type" value="Genomic_DNA"/>
</dbReference>
<dbReference type="InterPro" id="IPR029045">
    <property type="entry name" value="ClpP/crotonase-like_dom_sf"/>
</dbReference>
<organism evidence="4 6">
    <name type="scientific">Halobacterium salinarum (strain ATCC 33171 / DSM 3754 / JCM 8978 / NBRC 102687 / NCIMB 764 / 91-R6)</name>
    <dbReference type="NCBI Taxonomy" id="2597657"/>
    <lineage>
        <taxon>Archaea</taxon>
        <taxon>Methanobacteriati</taxon>
        <taxon>Methanobacteriota</taxon>
        <taxon>Stenosarchaea group</taxon>
        <taxon>Halobacteria</taxon>
        <taxon>Halobacteriales</taxon>
        <taxon>Halobacteriaceae</taxon>
        <taxon>Halobacterium</taxon>
    </lineage>
</organism>
<dbReference type="InterPro" id="IPR018376">
    <property type="entry name" value="Enoyl-CoA_hyd/isom_CS"/>
</dbReference>
<dbReference type="RefSeq" id="WP_136361091.1">
    <property type="nucleotide sequence ID" value="NZ_VRYN01000002.1"/>
</dbReference>
<dbReference type="CDD" id="cd06558">
    <property type="entry name" value="crotonase-like"/>
    <property type="match status" value="1"/>
</dbReference>
<comment type="similarity">
    <text evidence="1 3">Belongs to the enoyl-CoA hydratase/isomerase family.</text>
</comment>
<dbReference type="FunFam" id="3.90.226.10:FF:000009">
    <property type="entry name" value="Carnitinyl-CoA dehydratase"/>
    <property type="match status" value="1"/>
</dbReference>
<accession>A0A4D6GVB8</accession>
<evidence type="ECO:0000313" key="7">
    <source>
        <dbReference type="Proteomes" id="UP000323075"/>
    </source>
</evidence>
<evidence type="ECO:0000313" key="6">
    <source>
        <dbReference type="Proteomes" id="UP000296216"/>
    </source>
</evidence>
<dbReference type="InterPro" id="IPR014748">
    <property type="entry name" value="Enoyl-CoA_hydra_C"/>
</dbReference>
<dbReference type="AlphaFoldDB" id="A0A4D6GVB8"/>
<dbReference type="GeneID" id="62886089"/>
<dbReference type="PANTHER" id="PTHR11941">
    <property type="entry name" value="ENOYL-COA HYDRATASE-RELATED"/>
    <property type="match status" value="1"/>
</dbReference>
<sequence length="256" mass="26738">MSDTVALAVDDGVATITISRPDSLNALNVATLHALRDTLDTAESEGARAVVLTSAGDDAFIAGADISHMVEMDTAEAQAYAELGHSVADAIESFPAPVVAAIDGYAFGGGMELALACDLRVASEDAILGQTEIDIGIIPGWGGTQRLPRIVGDETARRMIYFGDRLSAADASEHGLVGEVVPAAEIDDHVASLARDLAAQPAAAMRAAKDAINTSHETTLSAGLEFEARTWAGLFGSHDQQEGMQAFLEDRDPDFE</sequence>
<dbReference type="Pfam" id="PF00378">
    <property type="entry name" value="ECH_1"/>
    <property type="match status" value="1"/>
</dbReference>
<dbReference type="Proteomes" id="UP000323075">
    <property type="component" value="Unassembled WGS sequence"/>
</dbReference>
<name>A0A4D6GVB8_HALS9</name>
<evidence type="ECO:0000256" key="1">
    <source>
        <dbReference type="ARBA" id="ARBA00005254"/>
    </source>
</evidence>
<dbReference type="Proteomes" id="UP000296216">
    <property type="component" value="Chromosome"/>
</dbReference>
<dbReference type="FunFam" id="1.10.12.10:FF:000001">
    <property type="entry name" value="Probable enoyl-CoA hydratase, mitochondrial"/>
    <property type="match status" value="1"/>
</dbReference>
<reference evidence="5 7" key="2">
    <citation type="submission" date="2019-07" db="EMBL/GenBank/DDBJ databases">
        <title>Genomic Encyclopedia of Archaeal and Bacterial Type Strains, Phase II (KMG-II): from individual species to whole genera.</title>
        <authorList>
            <person name="Goeker M."/>
        </authorList>
    </citation>
    <scope>NUCLEOTIDE SEQUENCE [LARGE SCALE GENOMIC DNA]</scope>
    <source>
        <strain evidence="5 7">DSM 3754</strain>
    </source>
</reference>
<reference evidence="4 6" key="1">
    <citation type="journal article" date="2019" name="Microbiol. Resour. Announc.">
        <title>The Genome Sequence of the Halobacterium salinarum Type Strain Is Closely Related to That of Laboratory Strains NRC-1 and R1.</title>
        <authorList>
            <person name="Pfeiffer F."/>
            <person name="Marchfelder A."/>
            <person name="Habermann B."/>
            <person name="Dyall-Smith M.L."/>
        </authorList>
    </citation>
    <scope>NUCLEOTIDE SEQUENCE [LARGE SCALE GENOMIC DNA]</scope>
    <source>
        <strain evidence="4">91-R6</strain>
        <strain evidence="6">ATCC 33171 / DSM 3754 / JCM 8978 / NBRC 102687 / NCIMB 764 / 91-R6</strain>
    </source>
</reference>
<dbReference type="PROSITE" id="PS00166">
    <property type="entry name" value="ENOYL_COA_HYDRATASE"/>
    <property type="match status" value="1"/>
</dbReference>
<dbReference type="EC" id="4.2.1.17" evidence="4"/>
<reference evidence="4" key="3">
    <citation type="journal article" name="MicrobiologyOpen">
        <title>Whole-genome comparison between the type strain of Halobacterium salinarum (DSM 3754(T)) and the laboratory strains R1 and NRC-1.</title>
        <authorList>
            <person name="Pfeiffer F."/>
            <person name="Losensky G."/>
            <person name="Marchfelder A."/>
            <person name="Habermann B."/>
            <person name="Dyall-Smith M."/>
        </authorList>
    </citation>
    <scope>NUCLEOTIDE SEQUENCE</scope>
    <source>
        <strain evidence="4">91-R6</strain>
    </source>
</reference>
<dbReference type="Gene3D" id="3.90.226.10">
    <property type="entry name" value="2-enoyl-CoA Hydratase, Chain A, domain 1"/>
    <property type="match status" value="1"/>
</dbReference>